<dbReference type="SUPFAM" id="SSF52499">
    <property type="entry name" value="Isochorismatase-like hydrolases"/>
    <property type="match status" value="1"/>
</dbReference>
<dbReference type="AlphaFoldDB" id="A0A2W5N3Z5"/>
<dbReference type="Proteomes" id="UP000249185">
    <property type="component" value="Unassembled WGS sequence"/>
</dbReference>
<dbReference type="Gene3D" id="3.40.50.850">
    <property type="entry name" value="Isochorismatase-like"/>
    <property type="match status" value="1"/>
</dbReference>
<accession>A0A2W5N3Z5</accession>
<evidence type="ECO:0000256" key="1">
    <source>
        <dbReference type="ARBA" id="ARBA00022801"/>
    </source>
</evidence>
<dbReference type="Pfam" id="PF00857">
    <property type="entry name" value="Isochorismatase"/>
    <property type="match status" value="1"/>
</dbReference>
<dbReference type="InterPro" id="IPR000868">
    <property type="entry name" value="Isochorismatase-like_dom"/>
</dbReference>
<dbReference type="CDD" id="cd00431">
    <property type="entry name" value="cysteine_hydrolases"/>
    <property type="match status" value="1"/>
</dbReference>
<dbReference type="PANTHER" id="PTHR43540:SF6">
    <property type="entry name" value="ISOCHORISMATASE-LIKE DOMAIN-CONTAINING PROTEIN"/>
    <property type="match status" value="1"/>
</dbReference>
<keyword evidence="1 3" id="KW-0378">Hydrolase</keyword>
<evidence type="ECO:0000313" key="4">
    <source>
        <dbReference type="Proteomes" id="UP000249185"/>
    </source>
</evidence>
<evidence type="ECO:0000259" key="2">
    <source>
        <dbReference type="Pfam" id="PF00857"/>
    </source>
</evidence>
<dbReference type="EMBL" id="QFPW01000013">
    <property type="protein sequence ID" value="PZQ48126.1"/>
    <property type="molecule type" value="Genomic_DNA"/>
</dbReference>
<dbReference type="GO" id="GO:0016787">
    <property type="term" value="F:hydrolase activity"/>
    <property type="evidence" value="ECO:0007669"/>
    <property type="project" value="UniProtKB-KW"/>
</dbReference>
<comment type="caution">
    <text evidence="3">The sequence shown here is derived from an EMBL/GenBank/DDBJ whole genome shotgun (WGS) entry which is preliminary data.</text>
</comment>
<name>A0A2W5N3Z5_RHOSU</name>
<dbReference type="PANTHER" id="PTHR43540">
    <property type="entry name" value="PEROXYUREIDOACRYLATE/UREIDOACRYLATE AMIDOHYDROLASE-RELATED"/>
    <property type="match status" value="1"/>
</dbReference>
<sequence>MSNVHSFTMPDWATQRVLARQGCALAHADVPPERTALIVVDMQNYFMDPASGASVPKSREIVGTINALAAALRARGGRIVWIRTLYTEEAELTIPHFHHALMAPEKYARRCEALARDAEGSRIWPELDARPEDLVVEKTRYSAFVQGASALDQILRALDIRAIWVAGTMTNACCESTARDAMMLNYRTTMVSDANASIRDDEHAAALINFYLFFGDVASSEELGARLARG</sequence>
<evidence type="ECO:0000313" key="3">
    <source>
        <dbReference type="EMBL" id="PZQ48126.1"/>
    </source>
</evidence>
<protein>
    <submittedName>
        <fullName evidence="3">Cysteine hydrolase</fullName>
    </submittedName>
</protein>
<dbReference type="InterPro" id="IPR050272">
    <property type="entry name" value="Isochorismatase-like_hydrls"/>
</dbReference>
<reference evidence="3 4" key="1">
    <citation type="submission" date="2017-08" db="EMBL/GenBank/DDBJ databases">
        <title>Infants hospitalized years apart are colonized by the same room-sourced microbial strains.</title>
        <authorList>
            <person name="Brooks B."/>
            <person name="Olm M.R."/>
            <person name="Firek B.A."/>
            <person name="Baker R."/>
            <person name="Thomas B.C."/>
            <person name="Morowitz M.J."/>
            <person name="Banfield J.F."/>
        </authorList>
    </citation>
    <scope>NUCLEOTIDE SEQUENCE [LARGE SCALE GENOMIC DNA]</scope>
    <source>
        <strain evidence="3">S2_005_002_R2_34</strain>
    </source>
</reference>
<gene>
    <name evidence="3" type="ORF">DI556_14985</name>
</gene>
<organism evidence="3 4">
    <name type="scientific">Rhodovulum sulfidophilum</name>
    <name type="common">Rhodobacter sulfidophilus</name>
    <dbReference type="NCBI Taxonomy" id="35806"/>
    <lineage>
        <taxon>Bacteria</taxon>
        <taxon>Pseudomonadati</taxon>
        <taxon>Pseudomonadota</taxon>
        <taxon>Alphaproteobacteria</taxon>
        <taxon>Rhodobacterales</taxon>
        <taxon>Paracoccaceae</taxon>
        <taxon>Rhodovulum</taxon>
    </lineage>
</organism>
<feature type="domain" description="Isochorismatase-like" evidence="2">
    <location>
        <begin position="35"/>
        <end position="222"/>
    </location>
</feature>
<dbReference type="InterPro" id="IPR036380">
    <property type="entry name" value="Isochorismatase-like_sf"/>
</dbReference>
<proteinExistence type="predicted"/>